<evidence type="ECO:0000256" key="1">
    <source>
        <dbReference type="ARBA" id="ARBA00009809"/>
    </source>
</evidence>
<sequence length="623" mass="68791">MQSPSAFPTSPPSTFAVCGDDFVLNGQPVQLLSGALHYFRVLPEQWEDRLLKLKALGLNTVETYVAWNLHEPRPGEFCFEGGLDLVAFVQLAQRLGLWVIVRPGPYICAEWEFGGLPAWLLADSDMALRCSYPPYLAAVDRFFAALLPLLTPLQITEGGPILAMQVENEYGSYGSDTDYLAWTEASLRRHGVRVLLFTSDGPTDHMLTHGTLPHLLKTGNFGSRVPSELAKLREHQPRGPLMCMEFWNGWFDHWGEPHHTRDGEDAARCLGQILEAGASVNIFMVHGGTSFGFMNGANTDLKTGAYQPTVNSYDYDAPLAEDGSVTPKFIAMKAVILAHLRAQAQARGLPPPDLPPLPPEAPRFDRQGLALVPCQPWFEALQGLAPTRIDVCPRSMEQLGQDYGFTLYRCRVRHPKGPVTLSVQAVHDRAQVFVDGRPVGLLERDGPLSLALDWPGGEATLELLVENQGRVNYGPQLQDRKGLLGWVRLGINVLQRWEHFALPLAELPAGATQARRAGSVQSGLPQFFSADFEVDEPGDCFVRLNGGHKGQVWINGFNLGRHWVRGPQLALYLPWPLLRPGRNSLTVLELQPEAGQALSADFCARLPQADEVVDMAPTLAELW</sequence>
<dbReference type="Gene3D" id="2.60.120.260">
    <property type="entry name" value="Galactose-binding domain-like"/>
    <property type="match status" value="2"/>
</dbReference>
<feature type="domain" description="Glycoside hydrolase 35 catalytic" evidence="7">
    <location>
        <begin position="22"/>
        <end position="336"/>
    </location>
</feature>
<evidence type="ECO:0000313" key="10">
    <source>
        <dbReference type="EMBL" id="PND40391.1"/>
    </source>
</evidence>
<gene>
    <name evidence="10" type="ORF">C1O66_03180</name>
</gene>
<keyword evidence="2 5" id="KW-0378">Hydrolase</keyword>
<dbReference type="EC" id="3.2.1.23" evidence="5"/>
<evidence type="ECO:0000256" key="3">
    <source>
        <dbReference type="ARBA" id="ARBA00023295"/>
    </source>
</evidence>
<organism evidence="10 11">
    <name type="scientific">Kinneretia aquatilis</name>
    <dbReference type="NCBI Taxonomy" id="2070761"/>
    <lineage>
        <taxon>Bacteria</taxon>
        <taxon>Pseudomonadati</taxon>
        <taxon>Pseudomonadota</taxon>
        <taxon>Betaproteobacteria</taxon>
        <taxon>Burkholderiales</taxon>
        <taxon>Sphaerotilaceae</taxon>
        <taxon>Roseateles</taxon>
    </lineage>
</organism>
<dbReference type="Pfam" id="PF21317">
    <property type="entry name" value="BetaGal_ABD_1"/>
    <property type="match status" value="1"/>
</dbReference>
<dbReference type="GO" id="GO:0005975">
    <property type="term" value="P:carbohydrate metabolic process"/>
    <property type="evidence" value="ECO:0007669"/>
    <property type="project" value="InterPro"/>
</dbReference>
<feature type="active site" description="Proton donor" evidence="4">
    <location>
        <position position="169"/>
    </location>
</feature>
<dbReference type="SUPFAM" id="SSF51445">
    <property type="entry name" value="(Trans)glycosidases"/>
    <property type="match status" value="1"/>
</dbReference>
<dbReference type="PRINTS" id="PR00742">
    <property type="entry name" value="GLHYDRLASE35"/>
</dbReference>
<protein>
    <recommendedName>
        <fullName evidence="5">Beta-galactosidase</fullName>
        <ecNumber evidence="5">3.2.1.23</ecNumber>
    </recommendedName>
</protein>
<accession>A0A2N8L3V3</accession>
<feature type="active site" description="Nucleophile" evidence="4">
    <location>
        <position position="245"/>
    </location>
</feature>
<feature type="domain" description="Beta-galactosidase galactose-binding" evidence="9">
    <location>
        <begin position="525"/>
        <end position="583"/>
    </location>
</feature>
<comment type="similarity">
    <text evidence="1 6">Belongs to the glycosyl hydrolase 35 family.</text>
</comment>
<dbReference type="InterPro" id="IPR001944">
    <property type="entry name" value="Glycoside_Hdrlase_35"/>
</dbReference>
<dbReference type="InterPro" id="IPR048912">
    <property type="entry name" value="BetaGal1-like_ABD1"/>
</dbReference>
<dbReference type="RefSeq" id="WP_102766526.1">
    <property type="nucleotide sequence ID" value="NZ_POSP01000001.1"/>
</dbReference>
<dbReference type="InterPro" id="IPR031330">
    <property type="entry name" value="Gly_Hdrlase_35_cat"/>
</dbReference>
<evidence type="ECO:0000259" key="8">
    <source>
        <dbReference type="Pfam" id="PF21317"/>
    </source>
</evidence>
<dbReference type="Pfam" id="PF21467">
    <property type="entry name" value="BetaGal_gal-bd"/>
    <property type="match status" value="1"/>
</dbReference>
<comment type="catalytic activity">
    <reaction evidence="5">
        <text>Hydrolysis of terminal non-reducing beta-D-galactose residues in beta-D-galactosides.</text>
        <dbReference type="EC" id="3.2.1.23"/>
    </reaction>
</comment>
<dbReference type="SUPFAM" id="SSF49785">
    <property type="entry name" value="Galactose-binding domain-like"/>
    <property type="match status" value="1"/>
</dbReference>
<evidence type="ECO:0000259" key="9">
    <source>
        <dbReference type="Pfam" id="PF21467"/>
    </source>
</evidence>
<dbReference type="Gene3D" id="3.20.20.80">
    <property type="entry name" value="Glycosidases"/>
    <property type="match status" value="1"/>
</dbReference>
<dbReference type="GO" id="GO:0004565">
    <property type="term" value="F:beta-galactosidase activity"/>
    <property type="evidence" value="ECO:0007669"/>
    <property type="project" value="UniProtKB-EC"/>
</dbReference>
<dbReference type="PIRSF" id="PIRSF006336">
    <property type="entry name" value="B-gal"/>
    <property type="match status" value="1"/>
</dbReference>
<dbReference type="PANTHER" id="PTHR23421">
    <property type="entry name" value="BETA-GALACTOSIDASE RELATED"/>
    <property type="match status" value="1"/>
</dbReference>
<reference evidence="10 11" key="1">
    <citation type="submission" date="2018-01" db="EMBL/GenBank/DDBJ databases">
        <title>Draft genome sequence of Paucibacter aquatile CR182 isolated from freshwater of the Nakdong River.</title>
        <authorList>
            <person name="Choi A."/>
            <person name="Chung E.J."/>
        </authorList>
    </citation>
    <scope>NUCLEOTIDE SEQUENCE [LARGE SCALE GENOMIC DNA]</scope>
    <source>
        <strain evidence="10 11">CR182</strain>
    </source>
</reference>
<name>A0A2N8L3V3_9BURK</name>
<comment type="caution">
    <text evidence="10">The sequence shown here is derived from an EMBL/GenBank/DDBJ whole genome shotgun (WGS) entry which is preliminary data.</text>
</comment>
<dbReference type="InterPro" id="IPR026283">
    <property type="entry name" value="B-gal_1-like"/>
</dbReference>
<evidence type="ECO:0000256" key="4">
    <source>
        <dbReference type="PIRSR" id="PIRSR006336-1"/>
    </source>
</evidence>
<dbReference type="EMBL" id="POSP01000001">
    <property type="protein sequence ID" value="PND40391.1"/>
    <property type="molecule type" value="Genomic_DNA"/>
</dbReference>
<dbReference type="InterPro" id="IPR008979">
    <property type="entry name" value="Galactose-bd-like_sf"/>
</dbReference>
<dbReference type="InterPro" id="IPR019801">
    <property type="entry name" value="Glyco_hydro_35_CS"/>
</dbReference>
<evidence type="ECO:0000256" key="5">
    <source>
        <dbReference type="RuleBase" id="RU000675"/>
    </source>
</evidence>
<dbReference type="InterPro" id="IPR048913">
    <property type="entry name" value="BetaGal_gal-bd"/>
</dbReference>
<dbReference type="Proteomes" id="UP000235916">
    <property type="component" value="Unassembled WGS sequence"/>
</dbReference>
<keyword evidence="3 5" id="KW-0326">Glycosidase</keyword>
<dbReference type="Pfam" id="PF01301">
    <property type="entry name" value="Glyco_hydro_35"/>
    <property type="match status" value="1"/>
</dbReference>
<evidence type="ECO:0000256" key="2">
    <source>
        <dbReference type="ARBA" id="ARBA00022801"/>
    </source>
</evidence>
<evidence type="ECO:0000313" key="11">
    <source>
        <dbReference type="Proteomes" id="UP000235916"/>
    </source>
</evidence>
<evidence type="ECO:0000256" key="6">
    <source>
        <dbReference type="RuleBase" id="RU003679"/>
    </source>
</evidence>
<dbReference type="InterPro" id="IPR017853">
    <property type="entry name" value="GH"/>
</dbReference>
<feature type="domain" description="Beta-galactosidase 1-like first all-beta" evidence="8">
    <location>
        <begin position="393"/>
        <end position="502"/>
    </location>
</feature>
<dbReference type="FunFam" id="3.20.20.80:FF:000115">
    <property type="entry name" value="Beta-galactosidase"/>
    <property type="match status" value="1"/>
</dbReference>
<keyword evidence="11" id="KW-1185">Reference proteome</keyword>
<evidence type="ECO:0000259" key="7">
    <source>
        <dbReference type="Pfam" id="PF01301"/>
    </source>
</evidence>
<dbReference type="OrthoDB" id="9813184at2"/>
<dbReference type="AlphaFoldDB" id="A0A2N8L3V3"/>
<dbReference type="PROSITE" id="PS01182">
    <property type="entry name" value="GLYCOSYL_HYDROL_F35"/>
    <property type="match status" value="1"/>
</dbReference>
<proteinExistence type="inferred from homology"/>